<dbReference type="EMBL" id="JACXVP010000011">
    <property type="protein sequence ID" value="KAG5575921.1"/>
    <property type="molecule type" value="Genomic_DNA"/>
</dbReference>
<dbReference type="InterPro" id="IPR040338">
    <property type="entry name" value="At1g67623-like"/>
</dbReference>
<dbReference type="PANTHER" id="PTHR33784">
    <property type="entry name" value="OS05G0482100 PROTEIN"/>
    <property type="match status" value="1"/>
</dbReference>
<keyword evidence="2" id="KW-1185">Reference proteome</keyword>
<accession>A0A9J5WJ84</accession>
<protein>
    <recommendedName>
        <fullName evidence="3">F-box domain-containing protein</fullName>
    </recommendedName>
</protein>
<gene>
    <name evidence="1" type="ORF">H5410_056055</name>
</gene>
<evidence type="ECO:0000313" key="2">
    <source>
        <dbReference type="Proteomes" id="UP000824120"/>
    </source>
</evidence>
<dbReference type="PANTHER" id="PTHR33784:SF10">
    <property type="entry name" value="F-BOX PROTEIN"/>
    <property type="match status" value="1"/>
</dbReference>
<proteinExistence type="predicted"/>
<evidence type="ECO:0008006" key="3">
    <source>
        <dbReference type="Google" id="ProtNLM"/>
    </source>
</evidence>
<organism evidence="1 2">
    <name type="scientific">Solanum commersonii</name>
    <name type="common">Commerson's wild potato</name>
    <name type="synonym">Commerson's nightshade</name>
    <dbReference type="NCBI Taxonomy" id="4109"/>
    <lineage>
        <taxon>Eukaryota</taxon>
        <taxon>Viridiplantae</taxon>
        <taxon>Streptophyta</taxon>
        <taxon>Embryophyta</taxon>
        <taxon>Tracheophyta</taxon>
        <taxon>Spermatophyta</taxon>
        <taxon>Magnoliopsida</taxon>
        <taxon>eudicotyledons</taxon>
        <taxon>Gunneridae</taxon>
        <taxon>Pentapetalae</taxon>
        <taxon>asterids</taxon>
        <taxon>lamiids</taxon>
        <taxon>Solanales</taxon>
        <taxon>Solanaceae</taxon>
        <taxon>Solanoideae</taxon>
        <taxon>Solaneae</taxon>
        <taxon>Solanum</taxon>
    </lineage>
</organism>
<comment type="caution">
    <text evidence="1">The sequence shown here is derived from an EMBL/GenBank/DDBJ whole genome shotgun (WGS) entry which is preliminary data.</text>
</comment>
<sequence length="103" mass="12077">MDFTRILLDIVDRLAYGSFKDLISLRLSSKLFNTIGSEEIIYENVSFVDFPLFSWSVRIRDHIDKRNYFVNRCMKVGNRETLACIAKALGRKNKEDTMMQLMC</sequence>
<dbReference type="AlphaFoldDB" id="A0A9J5WJ84"/>
<dbReference type="Proteomes" id="UP000824120">
    <property type="component" value="Chromosome 11"/>
</dbReference>
<reference evidence="1 2" key="1">
    <citation type="submission" date="2020-09" db="EMBL/GenBank/DDBJ databases">
        <title>De no assembly of potato wild relative species, Solanum commersonii.</title>
        <authorList>
            <person name="Cho K."/>
        </authorList>
    </citation>
    <scope>NUCLEOTIDE SEQUENCE [LARGE SCALE GENOMIC DNA]</scope>
    <source>
        <strain evidence="1">LZ3.2</strain>
        <tissue evidence="1">Leaf</tissue>
    </source>
</reference>
<evidence type="ECO:0000313" key="1">
    <source>
        <dbReference type="EMBL" id="KAG5575921.1"/>
    </source>
</evidence>
<name>A0A9J5WJ84_SOLCO</name>